<dbReference type="InterPro" id="IPR025322">
    <property type="entry name" value="PADRE_dom"/>
</dbReference>
<dbReference type="Proteomes" id="UP000017836">
    <property type="component" value="Unassembled WGS sequence"/>
</dbReference>
<organism evidence="1 2">
    <name type="scientific">Amborella trichopoda</name>
    <dbReference type="NCBI Taxonomy" id="13333"/>
    <lineage>
        <taxon>Eukaryota</taxon>
        <taxon>Viridiplantae</taxon>
        <taxon>Streptophyta</taxon>
        <taxon>Embryophyta</taxon>
        <taxon>Tracheophyta</taxon>
        <taxon>Spermatophyta</taxon>
        <taxon>Magnoliopsida</taxon>
        <taxon>Amborellales</taxon>
        <taxon>Amborellaceae</taxon>
        <taxon>Amborella</taxon>
    </lineage>
</organism>
<dbReference type="PANTHER" id="PTHR33148:SF3">
    <property type="entry name" value="DUF4228 DOMAIN PROTEIN"/>
    <property type="match status" value="1"/>
</dbReference>
<protein>
    <submittedName>
        <fullName evidence="1">Uncharacterized protein</fullName>
    </submittedName>
</protein>
<sequence length="219" mass="24302">MGNSIGRRSTAKIMRVDGETLKLKAPVRVEDVLADHPGHVLIDYALVRELGIRAQPLGPDSLLMPRRVYFLVQKSELPPTRPTRRVRSAVPVAAGSAKERLDGLLLARRTVSDLSPMVGEGGGMRVRMRLPKAQVVRLMEESADGSEAAERILELCMEKEGREEREWKSGELVERGWRSGELEKGWRPGLGSIQENCRPKEVRFRSHGAVSTSTSLSLS</sequence>
<dbReference type="EMBL" id="KI394767">
    <property type="protein sequence ID" value="ERN00938.1"/>
    <property type="molecule type" value="Genomic_DNA"/>
</dbReference>
<evidence type="ECO:0000313" key="2">
    <source>
        <dbReference type="Proteomes" id="UP000017836"/>
    </source>
</evidence>
<proteinExistence type="predicted"/>
<dbReference type="Pfam" id="PF14009">
    <property type="entry name" value="PADRE"/>
    <property type="match status" value="1"/>
</dbReference>
<dbReference type="AlphaFoldDB" id="W1NZ56"/>
<keyword evidence="2" id="KW-1185">Reference proteome</keyword>
<name>W1NZ56_AMBTC</name>
<dbReference type="Gramene" id="ERN00938">
    <property type="protein sequence ID" value="ERN00938"/>
    <property type="gene ID" value="AMTR_s00002p00035620"/>
</dbReference>
<dbReference type="OMA" id="IMQLCTV"/>
<dbReference type="PANTHER" id="PTHR33148">
    <property type="entry name" value="PLASTID MOVEMENT IMPAIRED PROTEIN-RELATED"/>
    <property type="match status" value="1"/>
</dbReference>
<dbReference type="HOGENOM" id="CLU_083135_1_0_1"/>
<gene>
    <name evidence="1" type="ORF">AMTR_s00002p00035620</name>
</gene>
<dbReference type="eggNOG" id="ENOG502RP95">
    <property type="taxonomic scope" value="Eukaryota"/>
</dbReference>
<reference evidence="2" key="1">
    <citation type="journal article" date="2013" name="Science">
        <title>The Amborella genome and the evolution of flowering plants.</title>
        <authorList>
            <consortium name="Amborella Genome Project"/>
        </authorList>
    </citation>
    <scope>NUCLEOTIDE SEQUENCE [LARGE SCALE GENOMIC DNA]</scope>
</reference>
<accession>W1NZ56</accession>
<evidence type="ECO:0000313" key="1">
    <source>
        <dbReference type="EMBL" id="ERN00938.1"/>
    </source>
</evidence>